<keyword evidence="1" id="KW-0472">Membrane</keyword>
<keyword evidence="3" id="KW-1185">Reference proteome</keyword>
<sequence length="158" mass="17963">MCGIPIEKRTYTTRLSPDEVRQKIAEMVDPTMSWQFLISPKYRHHFYGKLSASAFKLLPILKGGTSPALPVFIGKISQDHEQTTIHLTVRLHWGSLIILCFFMLGGIMFIVEGIITHNIAPSIIGATFTLVIAFLFVISFKSVALSRIMYFDRLFSRR</sequence>
<dbReference type="RefSeq" id="WP_047976070.1">
    <property type="nucleotide sequence ID" value="NZ_JWIZ01000008.1"/>
</dbReference>
<dbReference type="Proteomes" id="UP000036270">
    <property type="component" value="Unassembled WGS sequence"/>
</dbReference>
<reference evidence="2 3" key="1">
    <citation type="submission" date="2014-12" db="EMBL/GenBank/DDBJ databases">
        <title>Reclassification of Actinobacillus muris as Muribacter muris.</title>
        <authorList>
            <person name="Christensen H."/>
            <person name="Nicklas W."/>
            <person name="Bisgaard M."/>
        </authorList>
    </citation>
    <scope>NUCLEOTIDE SEQUENCE [LARGE SCALE GENOMIC DNA]</scope>
    <source>
        <strain evidence="2 3">Ackerman80-443D</strain>
    </source>
</reference>
<gene>
    <name evidence="2" type="ORF">RO21_01710</name>
</gene>
<comment type="caution">
    <text evidence="2">The sequence shown here is derived from an EMBL/GenBank/DDBJ whole genome shotgun (WGS) entry which is preliminary data.</text>
</comment>
<feature type="transmembrane region" description="Helical" evidence="1">
    <location>
        <begin position="123"/>
        <end position="150"/>
    </location>
</feature>
<proteinExistence type="predicted"/>
<dbReference type="PATRIC" id="fig|67855.3.peg.2316"/>
<evidence type="ECO:0000313" key="3">
    <source>
        <dbReference type="Proteomes" id="UP000036270"/>
    </source>
</evidence>
<keyword evidence="1" id="KW-0812">Transmembrane</keyword>
<organism evidence="2 3">
    <name type="scientific">Muribacter muris</name>
    <dbReference type="NCBI Taxonomy" id="67855"/>
    <lineage>
        <taxon>Bacteria</taxon>
        <taxon>Pseudomonadati</taxon>
        <taxon>Pseudomonadota</taxon>
        <taxon>Gammaproteobacteria</taxon>
        <taxon>Pasteurellales</taxon>
        <taxon>Pasteurellaceae</taxon>
        <taxon>Muribacter</taxon>
    </lineage>
</organism>
<protein>
    <submittedName>
        <fullName evidence="2">Uncharacterized protein</fullName>
    </submittedName>
</protein>
<evidence type="ECO:0000256" key="1">
    <source>
        <dbReference type="SAM" id="Phobius"/>
    </source>
</evidence>
<evidence type="ECO:0000313" key="2">
    <source>
        <dbReference type="EMBL" id="KMK52328.1"/>
    </source>
</evidence>
<name>A0A0J5P7I1_9PAST</name>
<accession>A0A0J5P7I1</accession>
<dbReference type="EMBL" id="JWIZ01000008">
    <property type="protein sequence ID" value="KMK52328.1"/>
    <property type="molecule type" value="Genomic_DNA"/>
</dbReference>
<dbReference type="AlphaFoldDB" id="A0A0J5P7I1"/>
<feature type="transmembrane region" description="Helical" evidence="1">
    <location>
        <begin position="91"/>
        <end position="111"/>
    </location>
</feature>
<keyword evidence="1" id="KW-1133">Transmembrane helix</keyword>